<name>A0A2K1XIX7_POPTR</name>
<dbReference type="AlphaFoldDB" id="A0A2K1XIX7"/>
<evidence type="ECO:0000313" key="2">
    <source>
        <dbReference type="Proteomes" id="UP000006729"/>
    </source>
</evidence>
<gene>
    <name evidence="1" type="ORF">POPTR_015G063800</name>
</gene>
<dbReference type="EMBL" id="CM009304">
    <property type="protein sequence ID" value="PNT00740.1"/>
    <property type="molecule type" value="Genomic_DNA"/>
</dbReference>
<dbReference type="Proteomes" id="UP000006729">
    <property type="component" value="Chromosome 15"/>
</dbReference>
<protein>
    <submittedName>
        <fullName evidence="1">Uncharacterized protein</fullName>
    </submittedName>
</protein>
<sequence length="106" mass="11939">MPKCYFSKPNDGKPAGTKFSFSYDDEVEKNNKTMLLVGIKDLDFDDAELSYDMRGSHVGVGASIDADIKVCQRSESDSSDEESQVLGNINEFRDLLREYEVKMIIT</sequence>
<reference evidence="1 2" key="1">
    <citation type="journal article" date="2006" name="Science">
        <title>The genome of black cottonwood, Populus trichocarpa (Torr. &amp; Gray).</title>
        <authorList>
            <person name="Tuskan G.A."/>
            <person name="Difazio S."/>
            <person name="Jansson S."/>
            <person name="Bohlmann J."/>
            <person name="Grigoriev I."/>
            <person name="Hellsten U."/>
            <person name="Putnam N."/>
            <person name="Ralph S."/>
            <person name="Rombauts S."/>
            <person name="Salamov A."/>
            <person name="Schein J."/>
            <person name="Sterck L."/>
            <person name="Aerts A."/>
            <person name="Bhalerao R.R."/>
            <person name="Bhalerao R.P."/>
            <person name="Blaudez D."/>
            <person name="Boerjan W."/>
            <person name="Brun A."/>
            <person name="Brunner A."/>
            <person name="Busov V."/>
            <person name="Campbell M."/>
            <person name="Carlson J."/>
            <person name="Chalot M."/>
            <person name="Chapman J."/>
            <person name="Chen G.L."/>
            <person name="Cooper D."/>
            <person name="Coutinho P.M."/>
            <person name="Couturier J."/>
            <person name="Covert S."/>
            <person name="Cronk Q."/>
            <person name="Cunningham R."/>
            <person name="Davis J."/>
            <person name="Degroeve S."/>
            <person name="Dejardin A."/>
            <person name="Depamphilis C."/>
            <person name="Detter J."/>
            <person name="Dirks B."/>
            <person name="Dubchak I."/>
            <person name="Duplessis S."/>
            <person name="Ehlting J."/>
            <person name="Ellis B."/>
            <person name="Gendler K."/>
            <person name="Goodstein D."/>
            <person name="Gribskov M."/>
            <person name="Grimwood J."/>
            <person name="Groover A."/>
            <person name="Gunter L."/>
            <person name="Hamberger B."/>
            <person name="Heinze B."/>
            <person name="Helariutta Y."/>
            <person name="Henrissat B."/>
            <person name="Holligan D."/>
            <person name="Holt R."/>
            <person name="Huang W."/>
            <person name="Islam-Faridi N."/>
            <person name="Jones S."/>
            <person name="Jones-Rhoades M."/>
            <person name="Jorgensen R."/>
            <person name="Joshi C."/>
            <person name="Kangasjarvi J."/>
            <person name="Karlsson J."/>
            <person name="Kelleher C."/>
            <person name="Kirkpatrick R."/>
            <person name="Kirst M."/>
            <person name="Kohler A."/>
            <person name="Kalluri U."/>
            <person name="Larimer F."/>
            <person name="Leebens-Mack J."/>
            <person name="Leple J.C."/>
            <person name="Locascio P."/>
            <person name="Lou Y."/>
            <person name="Lucas S."/>
            <person name="Martin F."/>
            <person name="Montanini B."/>
            <person name="Napoli C."/>
            <person name="Nelson D.R."/>
            <person name="Nelson C."/>
            <person name="Nieminen K."/>
            <person name="Nilsson O."/>
            <person name="Pereda V."/>
            <person name="Peter G."/>
            <person name="Philippe R."/>
            <person name="Pilate G."/>
            <person name="Poliakov A."/>
            <person name="Razumovskaya J."/>
            <person name="Richardson P."/>
            <person name="Rinaldi C."/>
            <person name="Ritland K."/>
            <person name="Rouze P."/>
            <person name="Ryaboy D."/>
            <person name="Schmutz J."/>
            <person name="Schrader J."/>
            <person name="Segerman B."/>
            <person name="Shin H."/>
            <person name="Siddiqui A."/>
            <person name="Sterky F."/>
            <person name="Terry A."/>
            <person name="Tsai C.J."/>
            <person name="Uberbacher E."/>
            <person name="Unneberg P."/>
            <person name="Vahala J."/>
            <person name="Wall K."/>
            <person name="Wessler S."/>
            <person name="Yang G."/>
            <person name="Yin T."/>
            <person name="Douglas C."/>
            <person name="Marra M."/>
            <person name="Sandberg G."/>
            <person name="Van de Peer Y."/>
            <person name="Rokhsar D."/>
        </authorList>
    </citation>
    <scope>NUCLEOTIDE SEQUENCE [LARGE SCALE GENOMIC DNA]</scope>
    <source>
        <strain evidence="2">cv. Nisqually</strain>
    </source>
</reference>
<accession>A0A2K1XIX7</accession>
<evidence type="ECO:0000313" key="1">
    <source>
        <dbReference type="EMBL" id="PNT00740.1"/>
    </source>
</evidence>
<organism evidence="1 2">
    <name type="scientific">Populus trichocarpa</name>
    <name type="common">Western balsam poplar</name>
    <name type="synonym">Populus balsamifera subsp. trichocarpa</name>
    <dbReference type="NCBI Taxonomy" id="3694"/>
    <lineage>
        <taxon>Eukaryota</taxon>
        <taxon>Viridiplantae</taxon>
        <taxon>Streptophyta</taxon>
        <taxon>Embryophyta</taxon>
        <taxon>Tracheophyta</taxon>
        <taxon>Spermatophyta</taxon>
        <taxon>Magnoliopsida</taxon>
        <taxon>eudicotyledons</taxon>
        <taxon>Gunneridae</taxon>
        <taxon>Pentapetalae</taxon>
        <taxon>rosids</taxon>
        <taxon>fabids</taxon>
        <taxon>Malpighiales</taxon>
        <taxon>Salicaceae</taxon>
        <taxon>Saliceae</taxon>
        <taxon>Populus</taxon>
    </lineage>
</organism>
<dbReference type="InParanoid" id="A0A2K1XIX7"/>
<proteinExistence type="predicted"/>
<keyword evidence="2" id="KW-1185">Reference proteome</keyword>